<feature type="region of interest" description="Disordered" evidence="3">
    <location>
        <begin position="276"/>
        <end position="304"/>
    </location>
</feature>
<dbReference type="Pfam" id="PF01551">
    <property type="entry name" value="Peptidase_M23"/>
    <property type="match status" value="1"/>
</dbReference>
<keyword evidence="1" id="KW-0732">Signal</keyword>
<reference evidence="5 6" key="1">
    <citation type="submission" date="2019-07" db="EMBL/GenBank/DDBJ databases">
        <title>Genomic Encyclopedia of Archaeal and Bacterial Type Strains, Phase II (KMG-II): from individual species to whole genera.</title>
        <authorList>
            <person name="Goeker M."/>
        </authorList>
    </citation>
    <scope>NUCLEOTIDE SEQUENCE [LARGE SCALE GENOMIC DNA]</scope>
    <source>
        <strain evidence="5 6">DSM 18850</strain>
    </source>
</reference>
<gene>
    <name evidence="5" type="ORF">BC792_106114</name>
</gene>
<dbReference type="Gene3D" id="6.10.250.3150">
    <property type="match status" value="1"/>
</dbReference>
<protein>
    <submittedName>
        <fullName evidence="5">Septal ring factor EnvC (AmiA/AmiB activator)</fullName>
    </submittedName>
</protein>
<dbReference type="AlphaFoldDB" id="A0A5S5DL27"/>
<proteinExistence type="predicted"/>
<dbReference type="InterPro" id="IPR050570">
    <property type="entry name" value="Cell_wall_metabolism_enzyme"/>
</dbReference>
<feature type="domain" description="M23ase beta-sheet core" evidence="4">
    <location>
        <begin position="356"/>
        <end position="440"/>
    </location>
</feature>
<dbReference type="Proteomes" id="UP000325105">
    <property type="component" value="Unassembled WGS sequence"/>
</dbReference>
<dbReference type="EMBL" id="VNHX01000006">
    <property type="protein sequence ID" value="TYP96405.1"/>
    <property type="molecule type" value="Genomic_DNA"/>
</dbReference>
<comment type="caution">
    <text evidence="5">The sequence shown here is derived from an EMBL/GenBank/DDBJ whole genome shotgun (WGS) entry which is preliminary data.</text>
</comment>
<dbReference type="GO" id="GO:0004222">
    <property type="term" value="F:metalloendopeptidase activity"/>
    <property type="evidence" value="ECO:0007669"/>
    <property type="project" value="TreeGrafter"/>
</dbReference>
<keyword evidence="2" id="KW-0175">Coiled coil</keyword>
<organism evidence="5 6">
    <name type="scientific">Sphingobacterium allocomposti</name>
    <dbReference type="NCBI Taxonomy" id="415956"/>
    <lineage>
        <taxon>Bacteria</taxon>
        <taxon>Pseudomonadati</taxon>
        <taxon>Bacteroidota</taxon>
        <taxon>Sphingobacteriia</taxon>
        <taxon>Sphingobacteriales</taxon>
        <taxon>Sphingobacteriaceae</taxon>
        <taxon>Sphingobacterium</taxon>
    </lineage>
</organism>
<dbReference type="SUPFAM" id="SSF51261">
    <property type="entry name" value="Duplicated hybrid motif"/>
    <property type="match status" value="1"/>
</dbReference>
<dbReference type="CDD" id="cd12797">
    <property type="entry name" value="M23_peptidase"/>
    <property type="match status" value="1"/>
</dbReference>
<evidence type="ECO:0000256" key="1">
    <source>
        <dbReference type="ARBA" id="ARBA00022729"/>
    </source>
</evidence>
<accession>A0A5S5DL27</accession>
<dbReference type="PANTHER" id="PTHR21666">
    <property type="entry name" value="PEPTIDASE-RELATED"/>
    <property type="match status" value="1"/>
</dbReference>
<evidence type="ECO:0000259" key="4">
    <source>
        <dbReference type="Pfam" id="PF01551"/>
    </source>
</evidence>
<sequence>MRDNKVYPYFCGLALADIKIKWFMDLKKLLFSFLIICGLGIGAVSAQSSAELKKQREKIDAEIAELTKVLRAKTQQKLLSQKEVNALSRQLDLREDKINTINSELRIINNNIQSNTKIVNQLKAELEKMRKDYEKMILFAFRNKNGYNKLMFIFASKDFNQAFKRVKYLQQFNDARKIKAAEIEATKKEIELKIAQLERDREMQQKLLKEQEAEKAIIAKDRAEHAKELSELRREESNYRGQLSKKQQEKKRIDAMIQAAIRREIEEERRRAEEARRKAAEAEAKRTGKTVAEVEKATPRKSDSEILRSTPEAAKLSADFKSNRGRLPWPVSQGNIVRNFGFETVERNVRIDNSDIAIRTASNAPVKAVFEGEVVQVIGSFVVIKHGEYFTSYSNLKTVSVRRGQKVGRGQQIGTADEDPDAGYSVVNFGVFQGQTAMNPSSWLAK</sequence>
<evidence type="ECO:0000313" key="5">
    <source>
        <dbReference type="EMBL" id="TYP96405.1"/>
    </source>
</evidence>
<evidence type="ECO:0000313" key="6">
    <source>
        <dbReference type="Proteomes" id="UP000325105"/>
    </source>
</evidence>
<dbReference type="InterPro" id="IPR011055">
    <property type="entry name" value="Dup_hybrid_motif"/>
</dbReference>
<dbReference type="Gene3D" id="2.70.70.10">
    <property type="entry name" value="Glucose Permease (Domain IIA)"/>
    <property type="match status" value="1"/>
</dbReference>
<feature type="region of interest" description="Disordered" evidence="3">
    <location>
        <begin position="230"/>
        <end position="251"/>
    </location>
</feature>
<evidence type="ECO:0000256" key="3">
    <source>
        <dbReference type="SAM" id="MobiDB-lite"/>
    </source>
</evidence>
<name>A0A5S5DL27_9SPHI</name>
<dbReference type="PANTHER" id="PTHR21666:SF289">
    <property type="entry name" value="L-ALA--D-GLU ENDOPEPTIDASE"/>
    <property type="match status" value="1"/>
</dbReference>
<feature type="coiled-coil region" evidence="2">
    <location>
        <begin position="49"/>
        <end position="76"/>
    </location>
</feature>
<dbReference type="InterPro" id="IPR016047">
    <property type="entry name" value="M23ase_b-sheet_dom"/>
</dbReference>
<keyword evidence="6" id="KW-1185">Reference proteome</keyword>
<evidence type="ECO:0000256" key="2">
    <source>
        <dbReference type="SAM" id="Coils"/>
    </source>
</evidence>